<protein>
    <submittedName>
        <fullName evidence="1">OLC1v1004540C1</fullName>
    </submittedName>
</protein>
<name>A0AAV1DEJ7_OLDCO</name>
<proteinExistence type="predicted"/>
<accession>A0AAV1DEJ7</accession>
<sequence>MLRQLLLDCGKLVSISEAEEKLRVEGAWTGVLELNLEEWKVPMLREEVAKQSGCSNGPQMINLTSSGKVLKDVDGTEKLSQLGLRNNCKVMATKISVDQGKLKQEFFAKEERCKRHSRLNLGLKDALVSADSLGLISCLIPIIDLPRLY</sequence>
<dbReference type="AlphaFoldDB" id="A0AAV1DEJ7"/>
<dbReference type="GO" id="GO:2000058">
    <property type="term" value="P:regulation of ubiquitin-dependent protein catabolic process"/>
    <property type="evidence" value="ECO:0007669"/>
    <property type="project" value="TreeGrafter"/>
</dbReference>
<dbReference type="EMBL" id="OX459122">
    <property type="protein sequence ID" value="CAI9105591.1"/>
    <property type="molecule type" value="Genomic_DNA"/>
</dbReference>
<organism evidence="1 2">
    <name type="scientific">Oldenlandia corymbosa var. corymbosa</name>
    <dbReference type="NCBI Taxonomy" id="529605"/>
    <lineage>
        <taxon>Eukaryota</taxon>
        <taxon>Viridiplantae</taxon>
        <taxon>Streptophyta</taxon>
        <taxon>Embryophyta</taxon>
        <taxon>Tracheophyta</taxon>
        <taxon>Spermatophyta</taxon>
        <taxon>Magnoliopsida</taxon>
        <taxon>eudicotyledons</taxon>
        <taxon>Gunneridae</taxon>
        <taxon>Pentapetalae</taxon>
        <taxon>asterids</taxon>
        <taxon>lamiids</taxon>
        <taxon>Gentianales</taxon>
        <taxon>Rubiaceae</taxon>
        <taxon>Rubioideae</taxon>
        <taxon>Spermacoceae</taxon>
        <taxon>Hedyotis-Oldenlandia complex</taxon>
        <taxon>Oldenlandia</taxon>
    </lineage>
</organism>
<evidence type="ECO:0000313" key="2">
    <source>
        <dbReference type="Proteomes" id="UP001161247"/>
    </source>
</evidence>
<reference evidence="1" key="1">
    <citation type="submission" date="2023-03" db="EMBL/GenBank/DDBJ databases">
        <authorList>
            <person name="Julca I."/>
        </authorList>
    </citation>
    <scope>NUCLEOTIDE SEQUENCE</scope>
</reference>
<dbReference type="Proteomes" id="UP001161247">
    <property type="component" value="Chromosome 5"/>
</dbReference>
<keyword evidence="2" id="KW-1185">Reference proteome</keyword>
<evidence type="ECO:0000313" key="1">
    <source>
        <dbReference type="EMBL" id="CAI9105591.1"/>
    </source>
</evidence>
<dbReference type="PANTHER" id="PTHR12948">
    <property type="entry name" value="NEDD8 ULTIMATE BUSTER-1 BS4 PROTEIN"/>
    <property type="match status" value="1"/>
</dbReference>
<gene>
    <name evidence="1" type="ORF">OLC1_LOCUS14254</name>
</gene>
<dbReference type="PANTHER" id="PTHR12948:SF3">
    <property type="entry name" value="NEDD8 ULTIMATE BUSTER 1"/>
    <property type="match status" value="1"/>
</dbReference>
<dbReference type="InterPro" id="IPR039749">
    <property type="entry name" value="NUB1"/>
</dbReference>